<evidence type="ECO:0000256" key="7">
    <source>
        <dbReference type="RuleBase" id="RU361267"/>
    </source>
</evidence>
<dbReference type="Pfam" id="PF01553">
    <property type="entry name" value="Acyltransferase"/>
    <property type="match status" value="1"/>
</dbReference>
<dbReference type="EC" id="2.3.1.51" evidence="7"/>
<dbReference type="SMART" id="SM00563">
    <property type="entry name" value="PlsC"/>
    <property type="match status" value="1"/>
</dbReference>
<evidence type="ECO:0000313" key="11">
    <source>
        <dbReference type="Proteomes" id="UP001597452"/>
    </source>
</evidence>
<dbReference type="EMBL" id="JBHUMZ010000022">
    <property type="protein sequence ID" value="MFD2639217.1"/>
    <property type="molecule type" value="Genomic_DNA"/>
</dbReference>
<evidence type="ECO:0000256" key="1">
    <source>
        <dbReference type="ARBA" id="ARBA00005189"/>
    </source>
</evidence>
<dbReference type="PANTHER" id="PTHR10434">
    <property type="entry name" value="1-ACYL-SN-GLYCEROL-3-PHOSPHATE ACYLTRANSFERASE"/>
    <property type="match status" value="1"/>
</dbReference>
<comment type="catalytic activity">
    <reaction evidence="7">
        <text>a 1-acyl-sn-glycero-3-phosphate + an acyl-CoA = a 1,2-diacyl-sn-glycero-3-phosphate + CoA</text>
        <dbReference type="Rhea" id="RHEA:19709"/>
        <dbReference type="ChEBI" id="CHEBI:57287"/>
        <dbReference type="ChEBI" id="CHEBI:57970"/>
        <dbReference type="ChEBI" id="CHEBI:58342"/>
        <dbReference type="ChEBI" id="CHEBI:58608"/>
        <dbReference type="EC" id="2.3.1.51"/>
    </reaction>
</comment>
<evidence type="ECO:0000256" key="5">
    <source>
        <dbReference type="ARBA" id="ARBA00023098"/>
    </source>
</evidence>
<evidence type="ECO:0000256" key="4">
    <source>
        <dbReference type="ARBA" id="ARBA00022679"/>
    </source>
</evidence>
<name>A0ABW5QBC9_9BACI</name>
<proteinExistence type="inferred from homology"/>
<evidence type="ECO:0000256" key="3">
    <source>
        <dbReference type="ARBA" id="ARBA00022516"/>
    </source>
</evidence>
<dbReference type="CDD" id="cd07989">
    <property type="entry name" value="LPLAT_AGPAT-like"/>
    <property type="match status" value="1"/>
</dbReference>
<accession>A0ABW5QBC9</accession>
<protein>
    <recommendedName>
        <fullName evidence="7">1-acyl-sn-glycerol-3-phosphate acyltransferase</fullName>
        <ecNumber evidence="7">2.3.1.51</ecNumber>
    </recommendedName>
</protein>
<keyword evidence="8" id="KW-0812">Transmembrane</keyword>
<evidence type="ECO:0000259" key="9">
    <source>
        <dbReference type="SMART" id="SM00563"/>
    </source>
</evidence>
<keyword evidence="4 7" id="KW-0808">Transferase</keyword>
<keyword evidence="7" id="KW-1208">Phospholipid metabolism</keyword>
<comment type="similarity">
    <text evidence="2 7">Belongs to the 1-acyl-sn-glycerol-3-phosphate acyltransferase family.</text>
</comment>
<feature type="domain" description="Phospholipid/glycerol acyltransferase" evidence="9">
    <location>
        <begin position="73"/>
        <end position="187"/>
    </location>
</feature>
<reference evidence="11" key="1">
    <citation type="journal article" date="2019" name="Int. J. Syst. Evol. Microbiol.">
        <title>The Global Catalogue of Microorganisms (GCM) 10K type strain sequencing project: providing services to taxonomists for standard genome sequencing and annotation.</title>
        <authorList>
            <consortium name="The Broad Institute Genomics Platform"/>
            <consortium name="The Broad Institute Genome Sequencing Center for Infectious Disease"/>
            <person name="Wu L."/>
            <person name="Ma J."/>
        </authorList>
    </citation>
    <scope>NUCLEOTIDE SEQUENCE [LARGE SCALE GENOMIC DNA]</scope>
    <source>
        <strain evidence="11">TISTR 1571</strain>
    </source>
</reference>
<keyword evidence="5 7" id="KW-0443">Lipid metabolism</keyword>
<dbReference type="RefSeq" id="WP_377329051.1">
    <property type="nucleotide sequence ID" value="NZ_JBHUMZ010000022.1"/>
</dbReference>
<keyword evidence="3 7" id="KW-0444">Lipid biosynthesis</keyword>
<keyword evidence="11" id="KW-1185">Reference proteome</keyword>
<dbReference type="InterPro" id="IPR002123">
    <property type="entry name" value="Plipid/glycerol_acylTrfase"/>
</dbReference>
<keyword evidence="7" id="KW-0594">Phospholipid biosynthesis</keyword>
<dbReference type="SUPFAM" id="SSF69593">
    <property type="entry name" value="Glycerol-3-phosphate (1)-acyltransferase"/>
    <property type="match status" value="1"/>
</dbReference>
<dbReference type="GO" id="GO:0016746">
    <property type="term" value="F:acyltransferase activity"/>
    <property type="evidence" value="ECO:0007669"/>
    <property type="project" value="UniProtKB-KW"/>
</dbReference>
<dbReference type="Proteomes" id="UP001597452">
    <property type="component" value="Unassembled WGS sequence"/>
</dbReference>
<evidence type="ECO:0000313" key="10">
    <source>
        <dbReference type="EMBL" id="MFD2639217.1"/>
    </source>
</evidence>
<dbReference type="InterPro" id="IPR004552">
    <property type="entry name" value="AGP_acyltrans"/>
</dbReference>
<gene>
    <name evidence="10" type="ORF">ACFSW4_10100</name>
</gene>
<keyword evidence="8" id="KW-0472">Membrane</keyword>
<sequence>MRTIWSLFYGVLYVLYTVPFMKRYQKLDRDNYTRAEYNQLVHRVPKQFARKFFKQSGSTMVVCGEENIPEAPYLIVGNHQANYDIFAYLGYFKEPFGFISKVEVSKIPIVKPWMEVMDCLFLDRKNRRESVKTFKKGIELLKDGHPLVIYPEGTRSMGSNMLPFKSGSLALAKKAKVPVLPVMVDGTYKIMEENQNRIKKATVYMTICEPISVEDVEQMKLEKLAEETQSRIQKALDQVKER</sequence>
<organism evidence="10 11">
    <name type="scientific">Piscibacillus salipiscarius</name>
    <dbReference type="NCBI Taxonomy" id="299480"/>
    <lineage>
        <taxon>Bacteria</taxon>
        <taxon>Bacillati</taxon>
        <taxon>Bacillota</taxon>
        <taxon>Bacilli</taxon>
        <taxon>Bacillales</taxon>
        <taxon>Bacillaceae</taxon>
        <taxon>Piscibacillus</taxon>
    </lineage>
</organism>
<dbReference type="NCBIfam" id="TIGR00530">
    <property type="entry name" value="AGP_acyltrn"/>
    <property type="match status" value="1"/>
</dbReference>
<evidence type="ECO:0000256" key="2">
    <source>
        <dbReference type="ARBA" id="ARBA00008655"/>
    </source>
</evidence>
<evidence type="ECO:0000256" key="6">
    <source>
        <dbReference type="ARBA" id="ARBA00023315"/>
    </source>
</evidence>
<comment type="pathway">
    <text evidence="1">Lipid metabolism.</text>
</comment>
<feature type="transmembrane region" description="Helical" evidence="8">
    <location>
        <begin position="6"/>
        <end position="24"/>
    </location>
</feature>
<keyword evidence="6 7" id="KW-0012">Acyltransferase</keyword>
<comment type="domain">
    <text evidence="7">The HXXXXD motif is essential for acyltransferase activity and may constitute the binding site for the phosphate moiety of the glycerol-3-phosphate.</text>
</comment>
<keyword evidence="8" id="KW-1133">Transmembrane helix</keyword>
<comment type="caution">
    <text evidence="10">The sequence shown here is derived from an EMBL/GenBank/DDBJ whole genome shotgun (WGS) entry which is preliminary data.</text>
</comment>
<dbReference type="PANTHER" id="PTHR10434:SF64">
    <property type="entry name" value="1-ACYL-SN-GLYCEROL-3-PHOSPHATE ACYLTRANSFERASE-RELATED"/>
    <property type="match status" value="1"/>
</dbReference>
<evidence type="ECO:0000256" key="8">
    <source>
        <dbReference type="SAM" id="Phobius"/>
    </source>
</evidence>